<dbReference type="Pfam" id="PF18345">
    <property type="entry name" value="zf_CCCH_4"/>
    <property type="match status" value="1"/>
</dbReference>
<evidence type="ECO:0000256" key="3">
    <source>
        <dbReference type="ARBA" id="ARBA00022664"/>
    </source>
</evidence>
<dbReference type="GO" id="GO:0071007">
    <property type="term" value="C:U2-type catalytic step 2 spliceosome"/>
    <property type="evidence" value="ECO:0007669"/>
    <property type="project" value="TreeGrafter"/>
</dbReference>
<keyword evidence="3" id="KW-0507">mRNA processing</keyword>
<evidence type="ECO:0000256" key="9">
    <source>
        <dbReference type="ARBA" id="ARBA00023187"/>
    </source>
</evidence>
<dbReference type="PANTHER" id="PTHR14089">
    <property type="entry name" value="PRE-MRNA-SPLICING FACTOR RBM22"/>
    <property type="match status" value="1"/>
</dbReference>
<keyword evidence="17" id="KW-1185">Reference proteome</keyword>
<dbReference type="InterPro" id="IPR036855">
    <property type="entry name" value="Znf_CCCH_sf"/>
</dbReference>
<evidence type="ECO:0000313" key="17">
    <source>
        <dbReference type="Proteomes" id="UP000221165"/>
    </source>
</evidence>
<evidence type="ECO:0000256" key="13">
    <source>
        <dbReference type="SAM" id="MobiDB-lite"/>
    </source>
</evidence>
<evidence type="ECO:0000256" key="4">
    <source>
        <dbReference type="ARBA" id="ARBA00022723"/>
    </source>
</evidence>
<dbReference type="InterPro" id="IPR048995">
    <property type="entry name" value="STL11/RBM22-like_N"/>
</dbReference>
<dbReference type="GO" id="GO:0006397">
    <property type="term" value="P:mRNA processing"/>
    <property type="evidence" value="ECO:0007669"/>
    <property type="project" value="UniProtKB-KW"/>
</dbReference>
<dbReference type="PROSITE" id="PS50102">
    <property type="entry name" value="RRM"/>
    <property type="match status" value="1"/>
</dbReference>
<dbReference type="SUPFAM" id="SSF90229">
    <property type="entry name" value="CCCH zinc finger"/>
    <property type="match status" value="1"/>
</dbReference>
<keyword evidence="7 12" id="KW-0862">Zinc</keyword>
<keyword evidence="4 12" id="KW-0479">Metal-binding</keyword>
<dbReference type="InterPro" id="IPR000504">
    <property type="entry name" value="RRM_dom"/>
</dbReference>
<dbReference type="GeneID" id="94428562"/>
<organism evidence="16 17">
    <name type="scientific">Cystoisospora suis</name>
    <dbReference type="NCBI Taxonomy" id="483139"/>
    <lineage>
        <taxon>Eukaryota</taxon>
        <taxon>Sar</taxon>
        <taxon>Alveolata</taxon>
        <taxon>Apicomplexa</taxon>
        <taxon>Conoidasida</taxon>
        <taxon>Coccidia</taxon>
        <taxon>Eucoccidiorida</taxon>
        <taxon>Eimeriorina</taxon>
        <taxon>Sarcocystidae</taxon>
        <taxon>Cystoisospora</taxon>
    </lineage>
</organism>
<keyword evidence="8 11" id="KW-0694">RNA-binding</keyword>
<reference evidence="16 17" key="1">
    <citation type="journal article" date="2017" name="Int. J. Parasitol.">
        <title>The genome of the protozoan parasite Cystoisospora suis and a reverse vaccinology approach to identify vaccine candidates.</title>
        <authorList>
            <person name="Palmieri N."/>
            <person name="Shrestha A."/>
            <person name="Ruttkowski B."/>
            <person name="Beck T."/>
            <person name="Vogl C."/>
            <person name="Tomley F."/>
            <person name="Blake D.P."/>
            <person name="Joachim A."/>
        </authorList>
    </citation>
    <scope>NUCLEOTIDE SEQUENCE [LARGE SCALE GENOMIC DNA]</scope>
    <source>
        <strain evidence="16 17">Wien I</strain>
    </source>
</reference>
<feature type="domain" description="C3H1-type" evidence="15">
    <location>
        <begin position="158"/>
        <end position="185"/>
    </location>
</feature>
<dbReference type="GO" id="GO:0000974">
    <property type="term" value="C:Prp19 complex"/>
    <property type="evidence" value="ECO:0007669"/>
    <property type="project" value="TreeGrafter"/>
</dbReference>
<dbReference type="EMBL" id="MIGC01002484">
    <property type="protein sequence ID" value="PHJ20995.1"/>
    <property type="molecule type" value="Genomic_DNA"/>
</dbReference>
<comment type="caution">
    <text evidence="16">The sequence shown here is derived from an EMBL/GenBank/DDBJ whole genome shotgun (WGS) entry which is preliminary data.</text>
</comment>
<dbReference type="GO" id="GO:0008380">
    <property type="term" value="P:RNA splicing"/>
    <property type="evidence" value="ECO:0007669"/>
    <property type="project" value="UniProtKB-KW"/>
</dbReference>
<sequence length="398" mass="44211">MSGLEKSGFGIARDHHGRSQEQSQFPILCETCLGDNPYVRMQRDREGKECRICTRPYTGFRWKPGPKARYKTTVVCQTCAKLKNVCQTCLFDLQYGLPVQVRDKILEGAKVDLPDHPLNREYMANRLEKAADQLPYGKLDEPEARLRALARTHPYYRRNAPRVCSFWVKGECRRGDECPYLHQAVDHDPALANQNLRDRYTGQDDPVAEKILRLAANRSKAESIEPPADPSITTLHVGGLTKEINSQDLRDAFYGFGELLCVKMCRSQSCAFLCYAQRSSAEEAIKHMHSNLVIKGTKLRLSWAKPPSDEKSKPNREAASPDTPGDAVIPPPLPGLPPVQSSVVLPFMPWLSMAGDSASQIPGFGNAPEISAGGMPGLGGSQPVYASMNPKEAEYVKR</sequence>
<feature type="compositionally biased region" description="Basic and acidic residues" evidence="13">
    <location>
        <begin position="307"/>
        <end position="316"/>
    </location>
</feature>
<dbReference type="FunFam" id="4.10.1000.10:FF:000006">
    <property type="entry name" value="Putative pre-mrna-splicing factor rbm22"/>
    <property type="match status" value="1"/>
</dbReference>
<evidence type="ECO:0000256" key="2">
    <source>
        <dbReference type="ARBA" id="ARBA00007781"/>
    </source>
</evidence>
<evidence type="ECO:0000256" key="1">
    <source>
        <dbReference type="ARBA" id="ARBA00004123"/>
    </source>
</evidence>
<evidence type="ECO:0000256" key="10">
    <source>
        <dbReference type="ARBA" id="ARBA00023242"/>
    </source>
</evidence>
<dbReference type="SUPFAM" id="SSF54928">
    <property type="entry name" value="RNA-binding domain, RBD"/>
    <property type="match status" value="1"/>
</dbReference>
<dbReference type="Pfam" id="PF21369">
    <property type="entry name" value="STL11_N"/>
    <property type="match status" value="1"/>
</dbReference>
<keyword evidence="6 12" id="KW-0863">Zinc-finger</keyword>
<evidence type="ECO:0000256" key="6">
    <source>
        <dbReference type="ARBA" id="ARBA00022771"/>
    </source>
</evidence>
<dbReference type="RefSeq" id="XP_067922680.1">
    <property type="nucleotide sequence ID" value="XM_068065351.1"/>
</dbReference>
<dbReference type="InterPro" id="IPR035979">
    <property type="entry name" value="RBD_domain_sf"/>
</dbReference>
<dbReference type="SMART" id="SM00356">
    <property type="entry name" value="ZnF_C3H1"/>
    <property type="match status" value="1"/>
</dbReference>
<dbReference type="Proteomes" id="UP000221165">
    <property type="component" value="Unassembled WGS sequence"/>
</dbReference>
<evidence type="ECO:0000256" key="7">
    <source>
        <dbReference type="ARBA" id="ARBA00022833"/>
    </source>
</evidence>
<keyword evidence="10" id="KW-0539">Nucleus</keyword>
<name>A0A2C6KYF7_9APIC</name>
<feature type="region of interest" description="Disordered" evidence="13">
    <location>
        <begin position="303"/>
        <end position="333"/>
    </location>
</feature>
<dbReference type="InterPro" id="IPR000571">
    <property type="entry name" value="Znf_CCCH"/>
</dbReference>
<dbReference type="GO" id="GO:0008270">
    <property type="term" value="F:zinc ion binding"/>
    <property type="evidence" value="ECO:0007669"/>
    <property type="project" value="UniProtKB-KW"/>
</dbReference>
<keyword evidence="5" id="KW-0747">Spliceosome</keyword>
<evidence type="ECO:0000256" key="12">
    <source>
        <dbReference type="PROSITE-ProRule" id="PRU00723"/>
    </source>
</evidence>
<feature type="zinc finger region" description="C3H1-type" evidence="12">
    <location>
        <begin position="158"/>
        <end position="185"/>
    </location>
</feature>
<dbReference type="FunFam" id="3.30.70.330:FF:000476">
    <property type="entry name" value="Zinc finger CCCH domain-containing protein 4"/>
    <property type="match status" value="1"/>
</dbReference>
<accession>A0A2C6KYF7</accession>
<dbReference type="GO" id="GO:0036002">
    <property type="term" value="F:pre-mRNA binding"/>
    <property type="evidence" value="ECO:0007669"/>
    <property type="project" value="TreeGrafter"/>
</dbReference>
<protein>
    <submittedName>
        <fullName evidence="16">Zinc finger protein</fullName>
    </submittedName>
</protein>
<evidence type="ECO:0000259" key="15">
    <source>
        <dbReference type="PROSITE" id="PS50103"/>
    </source>
</evidence>
<dbReference type="VEuPathDB" id="ToxoDB:CSUI_005172"/>
<evidence type="ECO:0000256" key="5">
    <source>
        <dbReference type="ARBA" id="ARBA00022728"/>
    </source>
</evidence>
<dbReference type="Gene3D" id="3.30.1370.210">
    <property type="match status" value="1"/>
</dbReference>
<feature type="domain" description="RRM" evidence="14">
    <location>
        <begin position="233"/>
        <end position="306"/>
    </location>
</feature>
<dbReference type="InterPro" id="IPR012677">
    <property type="entry name" value="Nucleotide-bd_a/b_plait_sf"/>
</dbReference>
<dbReference type="AlphaFoldDB" id="A0A2C6KYF7"/>
<dbReference type="Pfam" id="PF00076">
    <property type="entry name" value="RRM_1"/>
    <property type="match status" value="1"/>
</dbReference>
<comment type="similarity">
    <text evidence="2">Belongs to the SLT11 family.</text>
</comment>
<dbReference type="SMART" id="SM00360">
    <property type="entry name" value="RRM"/>
    <property type="match status" value="1"/>
</dbReference>
<gene>
    <name evidence="16" type="ORF">CSUI_005172</name>
</gene>
<dbReference type="GO" id="GO:0017070">
    <property type="term" value="F:U6 snRNA binding"/>
    <property type="evidence" value="ECO:0007669"/>
    <property type="project" value="TreeGrafter"/>
</dbReference>
<dbReference type="PROSITE" id="PS50103">
    <property type="entry name" value="ZF_C3H1"/>
    <property type="match status" value="1"/>
</dbReference>
<evidence type="ECO:0000313" key="16">
    <source>
        <dbReference type="EMBL" id="PHJ20995.1"/>
    </source>
</evidence>
<dbReference type="PANTHER" id="PTHR14089:SF6">
    <property type="entry name" value="PRE-MRNA-SPLICING FACTOR RBM22"/>
    <property type="match status" value="1"/>
</dbReference>
<comment type="subcellular location">
    <subcellularLocation>
        <location evidence="1">Nucleus</location>
    </subcellularLocation>
</comment>
<dbReference type="GO" id="GO:0071006">
    <property type="term" value="C:U2-type catalytic step 1 spliceosome"/>
    <property type="evidence" value="ECO:0007669"/>
    <property type="project" value="TreeGrafter"/>
</dbReference>
<dbReference type="Gene3D" id="3.30.70.330">
    <property type="match status" value="1"/>
</dbReference>
<evidence type="ECO:0000256" key="11">
    <source>
        <dbReference type="PROSITE-ProRule" id="PRU00176"/>
    </source>
</evidence>
<evidence type="ECO:0000259" key="14">
    <source>
        <dbReference type="PROSITE" id="PS50102"/>
    </source>
</evidence>
<dbReference type="InterPro" id="IPR039171">
    <property type="entry name" value="Cwc2/Slt11"/>
</dbReference>
<proteinExistence type="inferred from homology"/>
<evidence type="ECO:0000256" key="8">
    <source>
        <dbReference type="ARBA" id="ARBA00022884"/>
    </source>
</evidence>
<keyword evidence="9" id="KW-0508">mRNA splicing</keyword>
<dbReference type="OrthoDB" id="10259600at2759"/>